<evidence type="ECO:0000256" key="1">
    <source>
        <dbReference type="ARBA" id="ARBA00001964"/>
    </source>
</evidence>
<dbReference type="OrthoDB" id="2254214at2"/>
<proteinExistence type="inferred from homology"/>
<dbReference type="GO" id="GO:0000287">
    <property type="term" value="F:magnesium ion binding"/>
    <property type="evidence" value="ECO:0007669"/>
    <property type="project" value="InterPro"/>
</dbReference>
<evidence type="ECO:0000256" key="3">
    <source>
        <dbReference type="ARBA" id="ARBA00023052"/>
    </source>
</evidence>
<name>A0A2P8GJ82_9BACT</name>
<feature type="domain" description="Thiamine pyrophosphate enzyme N-terminal TPP-binding" evidence="7">
    <location>
        <begin position="25"/>
        <end position="122"/>
    </location>
</feature>
<dbReference type="CDD" id="cd07035">
    <property type="entry name" value="TPP_PYR_POX_like"/>
    <property type="match status" value="1"/>
</dbReference>
<feature type="domain" description="Thiamine pyrophosphate enzyme central" evidence="5">
    <location>
        <begin position="228"/>
        <end position="314"/>
    </location>
</feature>
<dbReference type="PROSITE" id="PS00187">
    <property type="entry name" value="TPP_ENZYMES"/>
    <property type="match status" value="1"/>
</dbReference>
<dbReference type="InterPro" id="IPR012000">
    <property type="entry name" value="Thiamin_PyroP_enz_cen_dom"/>
</dbReference>
<dbReference type="EMBL" id="PYAS01000001">
    <property type="protein sequence ID" value="PSL34025.1"/>
    <property type="molecule type" value="Genomic_DNA"/>
</dbReference>
<dbReference type="GO" id="GO:0030976">
    <property type="term" value="F:thiamine pyrophosphate binding"/>
    <property type="evidence" value="ECO:0007669"/>
    <property type="project" value="InterPro"/>
</dbReference>
<dbReference type="InterPro" id="IPR011766">
    <property type="entry name" value="TPP_enzyme_TPP-bd"/>
</dbReference>
<dbReference type="Proteomes" id="UP000241964">
    <property type="component" value="Unassembled WGS sequence"/>
</dbReference>
<dbReference type="Gene3D" id="3.40.50.1220">
    <property type="entry name" value="TPP-binding domain"/>
    <property type="match status" value="1"/>
</dbReference>
<dbReference type="SUPFAM" id="SSF52518">
    <property type="entry name" value="Thiamin diphosphate-binding fold (THDP-binding)"/>
    <property type="match status" value="2"/>
</dbReference>
<dbReference type="InterPro" id="IPR000399">
    <property type="entry name" value="TPP-bd_CS"/>
</dbReference>
<keyword evidence="3 4" id="KW-0786">Thiamine pyrophosphate</keyword>
<dbReference type="InterPro" id="IPR029035">
    <property type="entry name" value="DHS-like_NAD/FAD-binding_dom"/>
</dbReference>
<evidence type="ECO:0000259" key="5">
    <source>
        <dbReference type="Pfam" id="PF00205"/>
    </source>
</evidence>
<feature type="domain" description="Thiamine pyrophosphate enzyme TPP-binding" evidence="6">
    <location>
        <begin position="442"/>
        <end position="561"/>
    </location>
</feature>
<comment type="caution">
    <text evidence="8">The sequence shown here is derived from an EMBL/GenBank/DDBJ whole genome shotgun (WGS) entry which is preliminary data.</text>
</comment>
<keyword evidence="9" id="KW-1185">Reference proteome</keyword>
<dbReference type="InterPro" id="IPR045229">
    <property type="entry name" value="TPP_enz"/>
</dbReference>
<dbReference type="AlphaFoldDB" id="A0A2P8GJ82"/>
<dbReference type="Pfam" id="PF02775">
    <property type="entry name" value="TPP_enzyme_C"/>
    <property type="match status" value="1"/>
</dbReference>
<dbReference type="SUPFAM" id="SSF52467">
    <property type="entry name" value="DHS-like NAD/FAD-binding domain"/>
    <property type="match status" value="1"/>
</dbReference>
<dbReference type="GO" id="GO:0050660">
    <property type="term" value="F:flavin adenine dinucleotide binding"/>
    <property type="evidence" value="ECO:0007669"/>
    <property type="project" value="TreeGrafter"/>
</dbReference>
<accession>A0A2P8GJ82</accession>
<protein>
    <submittedName>
        <fullName evidence="8">Acetolactate synthase-1/2/3 large subunit</fullName>
    </submittedName>
</protein>
<comment type="cofactor">
    <cofactor evidence="1">
        <name>thiamine diphosphate</name>
        <dbReference type="ChEBI" id="CHEBI:58937"/>
    </cofactor>
</comment>
<dbReference type="GO" id="GO:0003984">
    <property type="term" value="F:acetolactate synthase activity"/>
    <property type="evidence" value="ECO:0007669"/>
    <property type="project" value="TreeGrafter"/>
</dbReference>
<dbReference type="Pfam" id="PF02776">
    <property type="entry name" value="TPP_enzyme_N"/>
    <property type="match status" value="1"/>
</dbReference>
<comment type="similarity">
    <text evidence="2 4">Belongs to the TPP enzyme family.</text>
</comment>
<evidence type="ECO:0000313" key="9">
    <source>
        <dbReference type="Proteomes" id="UP000241964"/>
    </source>
</evidence>
<evidence type="ECO:0000256" key="4">
    <source>
        <dbReference type="RuleBase" id="RU362132"/>
    </source>
</evidence>
<dbReference type="InterPro" id="IPR012001">
    <property type="entry name" value="Thiamin_PyroP_enz_TPP-bd_dom"/>
</dbReference>
<dbReference type="GO" id="GO:0009097">
    <property type="term" value="P:isoleucine biosynthetic process"/>
    <property type="evidence" value="ECO:0007669"/>
    <property type="project" value="TreeGrafter"/>
</dbReference>
<dbReference type="Pfam" id="PF00205">
    <property type="entry name" value="TPP_enzyme_M"/>
    <property type="match status" value="1"/>
</dbReference>
<evidence type="ECO:0000259" key="6">
    <source>
        <dbReference type="Pfam" id="PF02775"/>
    </source>
</evidence>
<dbReference type="PANTHER" id="PTHR18968:SF13">
    <property type="entry name" value="ACETOLACTATE SYNTHASE CATALYTIC SUBUNIT, MITOCHONDRIAL"/>
    <property type="match status" value="1"/>
</dbReference>
<evidence type="ECO:0000259" key="7">
    <source>
        <dbReference type="Pfam" id="PF02776"/>
    </source>
</evidence>
<sequence>MGLEARESASCIIELDEQFNLDSYQIIITTLSSWGIRLYAGVNGGGVIHLLKHLAPLDRTDTGMPSLLTIGEYTAGFIPLGYYLASGRIAASVATTGAATKLICCGLSDAKLHDIPAVYIVPVSNGSTAGFSPLQDTTEHGSNILMQLRAELPESVFVLDSRATLNEQLSLAKEQLDRSKPVVLVLDNEGLSISQTDSDLLPTVPNARIRENHCQETFLTTFRRETEGKRVVLFVGEEMARYPHAADLTTRLSEVLQAAVIWSINGANAVSRNNPYGYGYISFGGNDRAVSLYHSLGEQDVLLVIGACPDEYTVNFRRISAAATFHLSNIPQAYGLVDNSLQHVVDGRYYRVNAPLDSLLQTLADAATQLPFVNIPAETAPPDLNDQSFARARGAYADMAALYQHLDRWWPKGSIGIDDTCLAYKDRQYVTQRPNNHIRFFSLYRGSAMGGAFGVAIGAKLADPGRQVFLFTGDGCFRLFSGSLGEVSHLGLVVFLLNNETFGIVEQGLRKVLPDIGTAYYHSRLGAVDYCAIARANNWDGIRLTTDLSNLDEILRRVEAGPVKSLLIEVPVDPNQVLGKNPRLKNL</sequence>
<dbReference type="RefSeq" id="WP_106593687.1">
    <property type="nucleotide sequence ID" value="NZ_PYAS01000001.1"/>
</dbReference>
<dbReference type="CDD" id="cd00568">
    <property type="entry name" value="TPP_enzymes"/>
    <property type="match status" value="1"/>
</dbReference>
<dbReference type="GO" id="GO:0009099">
    <property type="term" value="P:L-valine biosynthetic process"/>
    <property type="evidence" value="ECO:0007669"/>
    <property type="project" value="TreeGrafter"/>
</dbReference>
<gene>
    <name evidence="8" type="ORF">CLV60_101394</name>
</gene>
<dbReference type="PANTHER" id="PTHR18968">
    <property type="entry name" value="THIAMINE PYROPHOSPHATE ENZYMES"/>
    <property type="match status" value="1"/>
</dbReference>
<dbReference type="Gene3D" id="3.40.50.970">
    <property type="match status" value="2"/>
</dbReference>
<evidence type="ECO:0000256" key="2">
    <source>
        <dbReference type="ARBA" id="ARBA00007812"/>
    </source>
</evidence>
<dbReference type="GO" id="GO:0005948">
    <property type="term" value="C:acetolactate synthase complex"/>
    <property type="evidence" value="ECO:0007669"/>
    <property type="project" value="TreeGrafter"/>
</dbReference>
<dbReference type="InterPro" id="IPR029061">
    <property type="entry name" value="THDP-binding"/>
</dbReference>
<reference evidence="8 9" key="1">
    <citation type="submission" date="2018-03" db="EMBL/GenBank/DDBJ databases">
        <title>Genomic Encyclopedia of Archaeal and Bacterial Type Strains, Phase II (KMG-II): from individual species to whole genera.</title>
        <authorList>
            <person name="Goeker M."/>
        </authorList>
    </citation>
    <scope>NUCLEOTIDE SEQUENCE [LARGE SCALE GENOMIC DNA]</scope>
    <source>
        <strain evidence="8 9">DSM 29057</strain>
    </source>
</reference>
<organism evidence="8 9">
    <name type="scientific">Dyadobacter jiangsuensis</name>
    <dbReference type="NCBI Taxonomy" id="1591085"/>
    <lineage>
        <taxon>Bacteria</taxon>
        <taxon>Pseudomonadati</taxon>
        <taxon>Bacteroidota</taxon>
        <taxon>Cytophagia</taxon>
        <taxon>Cytophagales</taxon>
        <taxon>Spirosomataceae</taxon>
        <taxon>Dyadobacter</taxon>
    </lineage>
</organism>
<evidence type="ECO:0000313" key="8">
    <source>
        <dbReference type="EMBL" id="PSL34025.1"/>
    </source>
</evidence>